<feature type="compositionally biased region" description="Polar residues" evidence="1">
    <location>
        <begin position="49"/>
        <end position="58"/>
    </location>
</feature>
<evidence type="ECO:0000313" key="2">
    <source>
        <dbReference type="EMBL" id="CAG7557958.1"/>
    </source>
</evidence>
<feature type="compositionally biased region" description="Basic and acidic residues" evidence="1">
    <location>
        <begin position="709"/>
        <end position="718"/>
    </location>
</feature>
<evidence type="ECO:0000313" key="3">
    <source>
        <dbReference type="Proteomes" id="UP000693738"/>
    </source>
</evidence>
<dbReference type="AlphaFoldDB" id="A0A8J2IIS0"/>
<feature type="region of interest" description="Disordered" evidence="1">
    <location>
        <begin position="617"/>
        <end position="718"/>
    </location>
</feature>
<accession>A0A8J2IIS0</accession>
<protein>
    <submittedName>
        <fullName evidence="2">Uncharacterized protein</fullName>
    </submittedName>
</protein>
<organism evidence="2 3">
    <name type="scientific">Fusarium equiseti</name>
    <name type="common">Fusarium scirpi</name>
    <dbReference type="NCBI Taxonomy" id="61235"/>
    <lineage>
        <taxon>Eukaryota</taxon>
        <taxon>Fungi</taxon>
        <taxon>Dikarya</taxon>
        <taxon>Ascomycota</taxon>
        <taxon>Pezizomycotina</taxon>
        <taxon>Sordariomycetes</taxon>
        <taxon>Hypocreomycetidae</taxon>
        <taxon>Hypocreales</taxon>
        <taxon>Nectriaceae</taxon>
        <taxon>Fusarium</taxon>
        <taxon>Fusarium incarnatum-equiseti species complex</taxon>
    </lineage>
</organism>
<name>A0A8J2IIS0_FUSEQ</name>
<feature type="compositionally biased region" description="Pro residues" evidence="1">
    <location>
        <begin position="696"/>
        <end position="705"/>
    </location>
</feature>
<evidence type="ECO:0000256" key="1">
    <source>
        <dbReference type="SAM" id="MobiDB-lite"/>
    </source>
</evidence>
<reference evidence="2" key="1">
    <citation type="submission" date="2021-05" db="EMBL/GenBank/DDBJ databases">
        <authorList>
            <person name="Khan N."/>
        </authorList>
    </citation>
    <scope>NUCLEOTIDE SEQUENCE</scope>
</reference>
<dbReference type="EMBL" id="CAJSTJ010000121">
    <property type="protein sequence ID" value="CAG7557958.1"/>
    <property type="molecule type" value="Genomic_DNA"/>
</dbReference>
<comment type="caution">
    <text evidence="2">The sequence shown here is derived from an EMBL/GenBank/DDBJ whole genome shotgun (WGS) entry which is preliminary data.</text>
</comment>
<proteinExistence type="predicted"/>
<gene>
    <name evidence="2" type="ORF">FEQUK3_LOCUS3676</name>
</gene>
<feature type="region of interest" description="Disordered" evidence="1">
    <location>
        <begin position="1"/>
        <end position="58"/>
    </location>
</feature>
<feature type="compositionally biased region" description="Polar residues" evidence="1">
    <location>
        <begin position="664"/>
        <end position="674"/>
    </location>
</feature>
<sequence length="718" mass="79595">MDGHASQVPPSQTVGVDAAARPQRLENEASSMKRRGRPRGSRNKPKNIAPQNEGLQLQNRAVLVPQHRSDASDDDAQIDKAIQESGSEYDDYASEANSIDLHKKAFRNGVQKMARGMKDLGPVTRQTFECHHPLSPSGGAGVTDILNQTNEEDLDRAWECSVDKAAILHYPSRAETFLSVWRLSLRLFGVDPLTLVSLYQDVEFDNSASDEFEHLGEFKRNPLWTIDFCKRLERIMVHPLFSDGNAFRFISIIIRWAVICRAGDGNGFTDMQHRLLDDFHCGDLRPANGPQAVVERFLEHQRKRKDDGLVISRQAKLMSLVAGIAKTTQESSGSDITPVKTRDLSIIVKALDTLENGTLTTSCEMYHLIYSTCQEPRGYPMGMDGLLEAYRTSWIKLQRRKTSDRNRADTNITAIRPGELTVGWTYERESAVAGHRIVTEGRNGRVSGTSDNSAQGIIHHRNRPASILEDGEVHESSEPPVSSPTGNDYIHESRRCLIASRQGSEHLIAGDADNQHLHESRRSLIGSNRGSANISRNIPRSLPMNDNKSFLTQGTVQNGPSAGATMSSFGRNTERTGAEAQEVAKPVTFKREPDRDLEEEEDFRFLDINRVLGGVDGIGGPNHGIAGTSATSNRVSEPAMRSNRARKRPFRGRREEKPAKRQNTHGAHQGQSEKSGGRNKNTGRGKNGVGHQGGFQPPPAQPPNGPRAWRLEQRFKGK</sequence>
<feature type="compositionally biased region" description="Basic residues" evidence="1">
    <location>
        <begin position="32"/>
        <end position="45"/>
    </location>
</feature>
<dbReference type="Proteomes" id="UP000693738">
    <property type="component" value="Unassembled WGS sequence"/>
</dbReference>